<dbReference type="SMART" id="SM00116">
    <property type="entry name" value="CBS"/>
    <property type="match status" value="1"/>
</dbReference>
<comment type="caution">
    <text evidence="4">The sequence shown here is derived from an EMBL/GenBank/DDBJ whole genome shotgun (WGS) entry which is preliminary data.</text>
</comment>
<dbReference type="Gene3D" id="3.10.580.10">
    <property type="entry name" value="CBS-domain"/>
    <property type="match status" value="1"/>
</dbReference>
<dbReference type="PROSITE" id="PS51371">
    <property type="entry name" value="CBS"/>
    <property type="match status" value="1"/>
</dbReference>
<evidence type="ECO:0000259" key="3">
    <source>
        <dbReference type="PROSITE" id="PS51371"/>
    </source>
</evidence>
<name>A0A0L6Z7F5_9CLOT</name>
<evidence type="ECO:0000313" key="4">
    <source>
        <dbReference type="EMBL" id="KOA18902.1"/>
    </source>
</evidence>
<dbReference type="EMBL" id="LHUR01000031">
    <property type="protein sequence ID" value="KOA18902.1"/>
    <property type="molecule type" value="Genomic_DNA"/>
</dbReference>
<dbReference type="InterPro" id="IPR000644">
    <property type="entry name" value="CBS_dom"/>
</dbReference>
<dbReference type="PATRIC" id="fig|1121318.3.peg.2654"/>
<keyword evidence="1 2" id="KW-0129">CBS domain</keyword>
<evidence type="ECO:0000313" key="5">
    <source>
        <dbReference type="Proteomes" id="UP000037043"/>
    </source>
</evidence>
<keyword evidence="5" id="KW-1185">Reference proteome</keyword>
<dbReference type="PANTHER" id="PTHR43080:SF26">
    <property type="entry name" value="REGULATORY PROTEIN"/>
    <property type="match status" value="1"/>
</dbReference>
<dbReference type="InterPro" id="IPR046342">
    <property type="entry name" value="CBS_dom_sf"/>
</dbReference>
<gene>
    <name evidence="4" type="ORF">CLHOM_26420</name>
</gene>
<dbReference type="AlphaFoldDB" id="A0A0L6Z7F5"/>
<evidence type="ECO:0000256" key="1">
    <source>
        <dbReference type="ARBA" id="ARBA00023122"/>
    </source>
</evidence>
<evidence type="ECO:0000256" key="2">
    <source>
        <dbReference type="PROSITE-ProRule" id="PRU00703"/>
    </source>
</evidence>
<accession>A0A0L6Z7F5</accession>
<feature type="domain" description="CBS" evidence="3">
    <location>
        <begin position="7"/>
        <end position="69"/>
    </location>
</feature>
<dbReference type="SUPFAM" id="SSF54631">
    <property type="entry name" value="CBS-domain pair"/>
    <property type="match status" value="1"/>
</dbReference>
<dbReference type="CDD" id="cd09834">
    <property type="entry name" value="CBS_pair_bac"/>
    <property type="match status" value="1"/>
</dbReference>
<dbReference type="STRING" id="36844.SAMN04488501_109113"/>
<dbReference type="Pfam" id="PF00571">
    <property type="entry name" value="CBS"/>
    <property type="match status" value="2"/>
</dbReference>
<dbReference type="InterPro" id="IPR051257">
    <property type="entry name" value="Diverse_CBS-Domain"/>
</dbReference>
<sequence length="138" mass="16101">MNIAFFLTPKKDVIYETVRATMKQVMDKMEKHKYMAIPIIDEKGRYVGTITQGDLLWKLKSTPSLNFDNLDKVTLKEIPRQIYNKPVNIQADIEDLISLAAKQNFVPVIDDDHVFIGMIKRSEIINYYYKIAFKIENV</sequence>
<proteinExistence type="predicted"/>
<dbReference type="Proteomes" id="UP000037043">
    <property type="component" value="Unassembled WGS sequence"/>
</dbReference>
<dbReference type="RefSeq" id="WP_052222233.1">
    <property type="nucleotide sequence ID" value="NZ_LHUR01000031.1"/>
</dbReference>
<reference evidence="5" key="1">
    <citation type="submission" date="2015-08" db="EMBL/GenBank/DDBJ databases">
        <title>Genome sequence of the strict anaerobe Clostridium homopropionicum LuHBu1 (DSM 5847T).</title>
        <authorList>
            <person name="Poehlein A."/>
            <person name="Beck M."/>
            <person name="Schiel-Bengelsdorf B."/>
            <person name="Bengelsdorf F.R."/>
            <person name="Daniel R."/>
            <person name="Duerre P."/>
        </authorList>
    </citation>
    <scope>NUCLEOTIDE SEQUENCE [LARGE SCALE GENOMIC DNA]</scope>
    <source>
        <strain evidence="5">DSM 5847</strain>
    </source>
</reference>
<dbReference type="PANTHER" id="PTHR43080">
    <property type="entry name" value="CBS DOMAIN-CONTAINING PROTEIN CBSX3, MITOCHONDRIAL"/>
    <property type="match status" value="1"/>
</dbReference>
<protein>
    <submittedName>
        <fullName evidence="4">CBS domain protein</fullName>
    </submittedName>
</protein>
<organism evidence="4 5">
    <name type="scientific">Clostridium homopropionicum DSM 5847</name>
    <dbReference type="NCBI Taxonomy" id="1121318"/>
    <lineage>
        <taxon>Bacteria</taxon>
        <taxon>Bacillati</taxon>
        <taxon>Bacillota</taxon>
        <taxon>Clostridia</taxon>
        <taxon>Eubacteriales</taxon>
        <taxon>Clostridiaceae</taxon>
        <taxon>Clostridium</taxon>
    </lineage>
</organism>